<feature type="transmembrane region" description="Helical" evidence="1">
    <location>
        <begin position="148"/>
        <end position="170"/>
    </location>
</feature>
<keyword evidence="1" id="KW-1133">Transmembrane helix</keyword>
<evidence type="ECO:0000313" key="3">
    <source>
        <dbReference type="Proteomes" id="UP001516023"/>
    </source>
</evidence>
<feature type="transmembrane region" description="Helical" evidence="1">
    <location>
        <begin position="88"/>
        <end position="105"/>
    </location>
</feature>
<dbReference type="Proteomes" id="UP001516023">
    <property type="component" value="Unassembled WGS sequence"/>
</dbReference>
<feature type="transmembrane region" description="Helical" evidence="1">
    <location>
        <begin position="51"/>
        <end position="68"/>
    </location>
</feature>
<sequence>MAPSRDIDDATSAATSVGEVSALEDRQEQDQMLTRVFQSCEKDPLGSVHRAWAASVLFMLLFFIFAIIEANKLREDVTSTVTLQVAAYYTAAIHLILMILGTFILKRFATAFTVGCFLGVTLVLSQQDLLMFAAFFNYGHGDGSANKIFANLALALFLCLGFFTLIMGHFKERIIVA</sequence>
<dbReference type="EMBL" id="JABMIG020000003">
    <property type="protein sequence ID" value="KAL3805316.1"/>
    <property type="molecule type" value="Genomic_DNA"/>
</dbReference>
<feature type="transmembrane region" description="Helical" evidence="1">
    <location>
        <begin position="112"/>
        <end position="136"/>
    </location>
</feature>
<organism evidence="2 3">
    <name type="scientific">Cyclotella cryptica</name>
    <dbReference type="NCBI Taxonomy" id="29204"/>
    <lineage>
        <taxon>Eukaryota</taxon>
        <taxon>Sar</taxon>
        <taxon>Stramenopiles</taxon>
        <taxon>Ochrophyta</taxon>
        <taxon>Bacillariophyta</taxon>
        <taxon>Coscinodiscophyceae</taxon>
        <taxon>Thalassiosirophycidae</taxon>
        <taxon>Stephanodiscales</taxon>
        <taxon>Stephanodiscaceae</taxon>
        <taxon>Cyclotella</taxon>
    </lineage>
</organism>
<keyword evidence="3" id="KW-1185">Reference proteome</keyword>
<accession>A0ABD3R2R2</accession>
<evidence type="ECO:0000256" key="1">
    <source>
        <dbReference type="SAM" id="Phobius"/>
    </source>
</evidence>
<name>A0ABD3R2R2_9STRA</name>
<reference evidence="2 3" key="1">
    <citation type="journal article" date="2020" name="G3 (Bethesda)">
        <title>Improved Reference Genome for Cyclotella cryptica CCMP332, a Model for Cell Wall Morphogenesis, Salinity Adaptation, and Lipid Production in Diatoms (Bacillariophyta).</title>
        <authorList>
            <person name="Roberts W.R."/>
            <person name="Downey K.M."/>
            <person name="Ruck E.C."/>
            <person name="Traller J.C."/>
            <person name="Alverson A.J."/>
        </authorList>
    </citation>
    <scope>NUCLEOTIDE SEQUENCE [LARGE SCALE GENOMIC DNA]</scope>
    <source>
        <strain evidence="2 3">CCMP332</strain>
    </source>
</reference>
<comment type="caution">
    <text evidence="2">The sequence shown here is derived from an EMBL/GenBank/DDBJ whole genome shotgun (WGS) entry which is preliminary data.</text>
</comment>
<gene>
    <name evidence="2" type="ORF">HJC23_009023</name>
</gene>
<evidence type="ECO:0000313" key="2">
    <source>
        <dbReference type="EMBL" id="KAL3805316.1"/>
    </source>
</evidence>
<protein>
    <submittedName>
        <fullName evidence="2">Uncharacterized protein</fullName>
    </submittedName>
</protein>
<dbReference type="AlphaFoldDB" id="A0ABD3R2R2"/>
<keyword evidence="1" id="KW-0472">Membrane</keyword>
<keyword evidence="1" id="KW-0812">Transmembrane</keyword>
<proteinExistence type="predicted"/>